<gene>
    <name evidence="1" type="ORF">TBIB3V08_LOCUS10870</name>
</gene>
<proteinExistence type="predicted"/>
<protein>
    <submittedName>
        <fullName evidence="1">Uncharacterized protein</fullName>
    </submittedName>
</protein>
<accession>A0A7R9F9X2</accession>
<dbReference type="EMBL" id="OD570204">
    <property type="protein sequence ID" value="CAD7448586.1"/>
    <property type="molecule type" value="Genomic_DNA"/>
</dbReference>
<reference evidence="1" key="1">
    <citation type="submission" date="2020-11" db="EMBL/GenBank/DDBJ databases">
        <authorList>
            <person name="Tran Van P."/>
        </authorList>
    </citation>
    <scope>NUCLEOTIDE SEQUENCE</scope>
</reference>
<name>A0A7R9F9X2_9NEOP</name>
<dbReference type="AlphaFoldDB" id="A0A7R9F9X2"/>
<evidence type="ECO:0000313" key="1">
    <source>
        <dbReference type="EMBL" id="CAD7448586.1"/>
    </source>
</evidence>
<organism evidence="1">
    <name type="scientific">Timema bartmani</name>
    <dbReference type="NCBI Taxonomy" id="61472"/>
    <lineage>
        <taxon>Eukaryota</taxon>
        <taxon>Metazoa</taxon>
        <taxon>Ecdysozoa</taxon>
        <taxon>Arthropoda</taxon>
        <taxon>Hexapoda</taxon>
        <taxon>Insecta</taxon>
        <taxon>Pterygota</taxon>
        <taxon>Neoptera</taxon>
        <taxon>Polyneoptera</taxon>
        <taxon>Phasmatodea</taxon>
        <taxon>Timematodea</taxon>
        <taxon>Timematoidea</taxon>
        <taxon>Timematidae</taxon>
        <taxon>Timema</taxon>
    </lineage>
</organism>
<sequence>MEIHTTTLSKTSGPQCITATVTLARPSVEGLKLAKGAQRNPRKLYEIMRLQYGPCFLLIFIAISHAKLLSTQNLVNIFEMIAAVKVPEAFLTALRKCARFMIQSEFPRNVIPSSTTADFSEILVGTGFRRGEQVLPLVWKCLNGYNSAPPGKRALRFYVVDIVITVRTRTILRGVFRLFVAKSPRSQLFLKVVCWGKKELLAASALD</sequence>